<dbReference type="Proteomes" id="UP000246303">
    <property type="component" value="Unassembled WGS sequence"/>
</dbReference>
<evidence type="ECO:0000259" key="1">
    <source>
        <dbReference type="SMART" id="SM00507"/>
    </source>
</evidence>
<dbReference type="InterPro" id="IPR003870">
    <property type="entry name" value="DUF222"/>
</dbReference>
<comment type="caution">
    <text evidence="2">The sequence shown here is derived from an EMBL/GenBank/DDBJ whole genome shotgun (WGS) entry which is preliminary data.</text>
</comment>
<dbReference type="RefSeq" id="WP_110106803.1">
    <property type="nucleotide sequence ID" value="NZ_JACBZZ010000001.1"/>
</dbReference>
<evidence type="ECO:0000313" key="3">
    <source>
        <dbReference type="Proteomes" id="UP000246303"/>
    </source>
</evidence>
<dbReference type="Pfam" id="PF02720">
    <property type="entry name" value="DUF222"/>
    <property type="match status" value="1"/>
</dbReference>
<dbReference type="EMBL" id="QHLZ01000008">
    <property type="protein sequence ID" value="PXA64775.1"/>
    <property type="molecule type" value="Genomic_DNA"/>
</dbReference>
<sequence>MGNSREVPADRDASSTPLSAADLIDGLALPTLEPLSWFISSMQGLPPLPIPGTNSAQPDEGPSEIAAPQSQLESVRALIDGCGEALSALRRHQNQCAALVALMVDRLESAAMLEGGLLTLDWWQKGCALDQISAELANILHVPESVAGVLIEKSMMLVRKLPTSMELLSAGELGWDFALIIAEETSLLHQAEIPQEAIDSFEKRLLEHAGNKTLPSFRSTARRLRERSYPETIVARTRRAYADRNVRVHRGFDGMSWFSLYGPAPTIEGIWDQCTYTAQAARGDHEARTLSQLRADVAAALLLRQSMDENGIHLPASSQAGTTNAVPANPVVTNTESTRGHWGQMDGSASGGDSGASLDLLPWQLRPEPDACGEGLFPDPDRGGALLHPWQVPVFEDANYYDPLFHEPDPRNRPEWLCNSQLPELSIASTVSGEVWPPLPQVTPVLLVPALSLLGVTNEPAWMEGTGPISMEVAKRLAVEAGSFLRVLVDPLTNRPIDRYPDRYRIDRAMRTMLLIRDVYCQFPGCMAKAINCDVDHVKSFESGGRSIYNNLEHLCGHHHRVKHFKDDKDRHGRRRCIAEPERQSLRLRGWSPRVEENGTISWTSPSGRYCPPDPPEQQPPVYPKWLKKIIQGSLGQHPSGGQIGQRILAGEPLAAAARQERSNDSWDGVVGDSESWDGVGLTEDCWGGDTLPDPPAATPYDEEDDAILTRLAILRAQDQQLLGLADAA</sequence>
<dbReference type="AlphaFoldDB" id="A0A2V3DPA8"/>
<dbReference type="SMART" id="SM00507">
    <property type="entry name" value="HNHc"/>
    <property type="match status" value="1"/>
</dbReference>
<name>A0A2V3DPA8_9MICC</name>
<proteinExistence type="predicted"/>
<feature type="domain" description="HNH nuclease" evidence="1">
    <location>
        <begin position="509"/>
        <end position="561"/>
    </location>
</feature>
<organism evidence="2 3">
    <name type="scientific">Arthrobacter psychrochitiniphilus</name>
    <dbReference type="NCBI Taxonomy" id="291045"/>
    <lineage>
        <taxon>Bacteria</taxon>
        <taxon>Bacillati</taxon>
        <taxon>Actinomycetota</taxon>
        <taxon>Actinomycetes</taxon>
        <taxon>Micrococcales</taxon>
        <taxon>Micrococcaceae</taxon>
        <taxon>Arthrobacter</taxon>
    </lineage>
</organism>
<dbReference type="CDD" id="cd00085">
    <property type="entry name" value="HNHc"/>
    <property type="match status" value="1"/>
</dbReference>
<dbReference type="OrthoDB" id="4893808at2"/>
<dbReference type="InterPro" id="IPR003615">
    <property type="entry name" value="HNH_nuc"/>
</dbReference>
<evidence type="ECO:0000313" key="2">
    <source>
        <dbReference type="EMBL" id="PXA64775.1"/>
    </source>
</evidence>
<gene>
    <name evidence="2" type="ORF">CVS29_13235</name>
</gene>
<accession>A0A2V3DPA8</accession>
<protein>
    <recommendedName>
        <fullName evidence="1">HNH nuclease domain-containing protein</fullName>
    </recommendedName>
</protein>
<keyword evidence="3" id="KW-1185">Reference proteome</keyword>
<reference evidence="2 3" key="1">
    <citation type="submission" date="2018-05" db="EMBL/GenBank/DDBJ databases">
        <title>Genetic diversity of glacier-inhabiting Cryobacterium bacteria in China and description of Cryobacterium mengkeensis sp. nov. and Arthrobacter glacialis sp. nov.</title>
        <authorList>
            <person name="Liu Q."/>
            <person name="Xin Y.-H."/>
        </authorList>
    </citation>
    <scope>NUCLEOTIDE SEQUENCE [LARGE SCALE GENOMIC DNA]</scope>
    <source>
        <strain evidence="2 3">GP3</strain>
    </source>
</reference>